<dbReference type="InterPro" id="IPR045584">
    <property type="entry name" value="Pilin-like"/>
</dbReference>
<evidence type="ECO:0000313" key="2">
    <source>
        <dbReference type="EMBL" id="EKE30351.1"/>
    </source>
</evidence>
<organism evidence="2">
    <name type="scientific">uncultured bacterium</name>
    <name type="common">gcode 4</name>
    <dbReference type="NCBI Taxonomy" id="1234023"/>
    <lineage>
        <taxon>Bacteria</taxon>
        <taxon>environmental samples</taxon>
    </lineage>
</organism>
<dbReference type="Gene3D" id="3.30.700.10">
    <property type="entry name" value="Glycoprotein, Type 4 Pilin"/>
    <property type="match status" value="1"/>
</dbReference>
<dbReference type="Pfam" id="PF07963">
    <property type="entry name" value="N_methyl"/>
    <property type="match status" value="1"/>
</dbReference>
<accession>K2FGS2</accession>
<protein>
    <recommendedName>
        <fullName evidence="3">Prepilin-type N-terminal cleavage/methylation domain-containing protein</fullName>
    </recommendedName>
</protein>
<keyword evidence="1" id="KW-0812">Transmembrane</keyword>
<evidence type="ECO:0000256" key="1">
    <source>
        <dbReference type="SAM" id="Phobius"/>
    </source>
</evidence>
<proteinExistence type="predicted"/>
<keyword evidence="1" id="KW-0472">Membrane</keyword>
<reference evidence="2" key="1">
    <citation type="journal article" date="2012" name="Science">
        <title>Fermentation, hydrogen, and sulfur metabolism in multiple uncultivated bacterial phyla.</title>
        <authorList>
            <person name="Wrighton K.C."/>
            <person name="Thomas B.C."/>
            <person name="Sharon I."/>
            <person name="Miller C.S."/>
            <person name="Castelle C.J."/>
            <person name="VerBerkmoes N.C."/>
            <person name="Wilkins M.J."/>
            <person name="Hettich R.L."/>
            <person name="Lipton M.S."/>
            <person name="Williams K.H."/>
            <person name="Long P.E."/>
            <person name="Banfield J.F."/>
        </authorList>
    </citation>
    <scope>NUCLEOTIDE SEQUENCE [LARGE SCALE GENOMIC DNA]</scope>
</reference>
<keyword evidence="1" id="KW-1133">Transmembrane helix</keyword>
<dbReference type="SUPFAM" id="SSF56496">
    <property type="entry name" value="Fibrinogen C-terminal domain-like"/>
    <property type="match status" value="1"/>
</dbReference>
<dbReference type="SUPFAM" id="SSF54523">
    <property type="entry name" value="Pili subunits"/>
    <property type="match status" value="1"/>
</dbReference>
<feature type="transmembrane region" description="Helical" evidence="1">
    <location>
        <begin position="21"/>
        <end position="46"/>
    </location>
</feature>
<name>K2FGS2_9BACT</name>
<gene>
    <name evidence="2" type="ORF">ACD_2C00001G0001</name>
</gene>
<dbReference type="NCBIfam" id="TIGR02532">
    <property type="entry name" value="IV_pilin_GFxxxE"/>
    <property type="match status" value="1"/>
</dbReference>
<evidence type="ECO:0008006" key="3">
    <source>
        <dbReference type="Google" id="ProtNLM"/>
    </source>
</evidence>
<comment type="caution">
    <text evidence="2">The sequence shown here is derived from an EMBL/GenBank/DDBJ whole genome shotgun (WGS) entry which is preliminary data.</text>
</comment>
<dbReference type="EMBL" id="AMFJ01000001">
    <property type="protein sequence ID" value="EKE30351.1"/>
    <property type="molecule type" value="Genomic_DNA"/>
</dbReference>
<dbReference type="InterPro" id="IPR036056">
    <property type="entry name" value="Fibrinogen-like_C"/>
</dbReference>
<sequence length="376" mass="44084">MNTKNKQEAFSTSIKSRKHDFGFTLVELIVVIVILAILSTVAFVSFSSQSIYARDSARLSDLSSISKWLWLFSALSDKLPMPDSKADITASGTTVLYQWYAGSTVLSMIRLSDGWRDPLDKTTYYTYSASLKQNRFQIVWFLEDGNNAVLSYNPFSSTDVSADPVSYSGRFAFSKWDELWVLLDATTKLPIQSSQSSIDIVNTTWNYIAILDNRTRYTWTGLTIAQINPGSSCKRIKDIESASRDWTYMINPQWWTWFLAYCDMTSNWWGWTRISSVIANEAERLQWVASFNWSAACVECSWSWPKFTINLPEYFRSFVDFRLWRNFWYADVNVWSTTEYTWRALYVQMWNPTYWNIVRWENWTPRNCVTDYIYLR</sequence>
<dbReference type="InterPro" id="IPR012902">
    <property type="entry name" value="N_methyl_site"/>
</dbReference>
<dbReference type="Gene3D" id="2.60.120.1000">
    <property type="match status" value="1"/>
</dbReference>
<dbReference type="AlphaFoldDB" id="K2FGS2"/>